<sequence>MRILYDIAIYLYFFGARVIALFSHKAALFVNGRKGLMRAVSEAMRERGERETVWFHCSSVGEFEQARPLIERLKSISPDKYVLLTFFSPSGYMLRQHYDYADAVFYLPMDTRRNARRFLDAVRPATAIFVKYEFWYNYLTALKQRHTDTYIISAIFRPGQIFFRRYGVFMRRILRTYTTLFVQNEESRRLLAGLGVNNVIIAGDTRFDRVQEICSGNDMHNDVMETFIGNRRAWVAGSTWEEDEYVISKSLKHVLEAKLILVPHEVHGQHISRIRSIFQEYSVILYSECSGRPREEWQVEAEAADVLIIDVVGLLSSLYKYGDFAYVGGGFSSSGIHNILEAAIYGCPVIFGPHYEKFQEAKDLISLGGAFSISSCKELRPLLEWWVHSPEVLERLSLICTQYIESHLGASDKIMQHIFKNA</sequence>
<comment type="similarity">
    <text evidence="8">Belongs to the glycosyltransferase group 1 family.</text>
</comment>
<evidence type="ECO:0000256" key="3">
    <source>
        <dbReference type="ARBA" id="ARBA00019077"/>
    </source>
</evidence>
<evidence type="ECO:0000259" key="9">
    <source>
        <dbReference type="Pfam" id="PF04413"/>
    </source>
</evidence>
<dbReference type="Pfam" id="PF04413">
    <property type="entry name" value="Glycos_transf_N"/>
    <property type="match status" value="1"/>
</dbReference>
<keyword evidence="8" id="KW-0448">Lipopolysaccharide biosynthesis</keyword>
<evidence type="ECO:0000256" key="5">
    <source>
        <dbReference type="ARBA" id="ARBA00031445"/>
    </source>
</evidence>
<dbReference type="GO" id="GO:0009244">
    <property type="term" value="P:lipopolysaccharide core region biosynthetic process"/>
    <property type="evidence" value="ECO:0007669"/>
    <property type="project" value="UniProtKB-UniRule"/>
</dbReference>
<dbReference type="PANTHER" id="PTHR42755:SF1">
    <property type="entry name" value="3-DEOXY-D-MANNO-OCTULOSONIC ACID TRANSFERASE, MITOCHONDRIAL-RELATED"/>
    <property type="match status" value="1"/>
</dbReference>
<organism evidence="10 11">
    <name type="scientific">Candidatus Coprenecus avistercoris</name>
    <dbReference type="NCBI Taxonomy" id="2840730"/>
    <lineage>
        <taxon>Bacteria</taxon>
        <taxon>Pseudomonadati</taxon>
        <taxon>Bacteroidota</taxon>
        <taxon>Bacteroidia</taxon>
        <taxon>Bacteroidales</taxon>
        <taxon>Rikenellaceae</taxon>
        <taxon>Rikenellaceae incertae sedis</taxon>
        <taxon>Candidatus Coprenecus</taxon>
    </lineage>
</organism>
<dbReference type="PANTHER" id="PTHR42755">
    <property type="entry name" value="3-DEOXY-MANNO-OCTULOSONATE CYTIDYLYLTRANSFERASE"/>
    <property type="match status" value="1"/>
</dbReference>
<comment type="function">
    <text evidence="8">Involved in lipopolysaccharide (LPS) biosynthesis. Catalyzes the transfer of 3-deoxy-D-manno-octulosonate (Kdo) residue(s) from CMP-Kdo to lipid IV(A), the tetraacyldisaccharide-1,4'-bisphosphate precursor of lipid A.</text>
</comment>
<comment type="catalytic activity">
    <reaction evidence="6 8">
        <text>lipid IVA (E. coli) + CMP-3-deoxy-beta-D-manno-octulosonate = alpha-Kdo-(2-&gt;6)-lipid IVA (E. coli) + CMP + H(+)</text>
        <dbReference type="Rhea" id="RHEA:28066"/>
        <dbReference type="ChEBI" id="CHEBI:15378"/>
        <dbReference type="ChEBI" id="CHEBI:58603"/>
        <dbReference type="ChEBI" id="CHEBI:60364"/>
        <dbReference type="ChEBI" id="CHEBI:60377"/>
        <dbReference type="ChEBI" id="CHEBI:85987"/>
        <dbReference type="EC" id="2.4.99.12"/>
    </reaction>
</comment>
<dbReference type="AlphaFoldDB" id="A0A9D1J6G8"/>
<dbReference type="EMBL" id="DVHI01000047">
    <property type="protein sequence ID" value="HIR62632.1"/>
    <property type="molecule type" value="Genomic_DNA"/>
</dbReference>
<comment type="subcellular location">
    <subcellularLocation>
        <location evidence="8">Cell membrane</location>
    </subcellularLocation>
</comment>
<dbReference type="Gene3D" id="3.40.50.11720">
    <property type="entry name" value="3-Deoxy-D-manno-octulosonic-acid transferase, N-terminal domain"/>
    <property type="match status" value="1"/>
</dbReference>
<gene>
    <name evidence="10" type="ORF">IAC94_03795</name>
</gene>
<keyword evidence="8" id="KW-1133">Transmembrane helix</keyword>
<keyword evidence="8" id="KW-1003">Cell membrane</keyword>
<dbReference type="EC" id="2.4.99.12" evidence="2 8"/>
<protein>
    <recommendedName>
        <fullName evidence="3 8">3-deoxy-D-manno-octulosonic acid transferase</fullName>
        <shortName evidence="8">Kdo transferase</shortName>
        <ecNumber evidence="2 8">2.4.99.12</ecNumber>
    </recommendedName>
    <alternativeName>
        <fullName evidence="5 8">Lipid IV(A) 3-deoxy-D-manno-octulosonic acid transferase</fullName>
    </alternativeName>
</protein>
<accession>A0A9D1J6G8</accession>
<comment type="caution">
    <text evidence="10">The sequence shown here is derived from an EMBL/GenBank/DDBJ whole genome shotgun (WGS) entry which is preliminary data.</text>
</comment>
<evidence type="ECO:0000256" key="4">
    <source>
        <dbReference type="ARBA" id="ARBA00022679"/>
    </source>
</evidence>
<feature type="domain" description="3-deoxy-D-manno-octulosonic-acid transferase N-terminal" evidence="9">
    <location>
        <begin position="47"/>
        <end position="208"/>
    </location>
</feature>
<comment type="pathway">
    <text evidence="1 8">Bacterial outer membrane biogenesis; LPS core biosynthesis.</text>
</comment>
<evidence type="ECO:0000313" key="10">
    <source>
        <dbReference type="EMBL" id="HIR62632.1"/>
    </source>
</evidence>
<reference evidence="10" key="2">
    <citation type="journal article" date="2021" name="PeerJ">
        <title>Extensive microbial diversity within the chicken gut microbiome revealed by metagenomics and culture.</title>
        <authorList>
            <person name="Gilroy R."/>
            <person name="Ravi A."/>
            <person name="Getino M."/>
            <person name="Pursley I."/>
            <person name="Horton D.L."/>
            <person name="Alikhan N.F."/>
            <person name="Baker D."/>
            <person name="Gharbi K."/>
            <person name="Hall N."/>
            <person name="Watson M."/>
            <person name="Adriaenssens E.M."/>
            <person name="Foster-Nyarko E."/>
            <person name="Jarju S."/>
            <person name="Secka A."/>
            <person name="Antonio M."/>
            <person name="Oren A."/>
            <person name="Chaudhuri R.R."/>
            <person name="La Ragione R."/>
            <person name="Hildebrand F."/>
            <person name="Pallen M.J."/>
        </authorList>
    </citation>
    <scope>NUCLEOTIDE SEQUENCE</scope>
    <source>
        <strain evidence="10">ChiHjej13B12-12457</strain>
    </source>
</reference>
<keyword evidence="8" id="KW-0812">Transmembrane</keyword>
<evidence type="ECO:0000256" key="7">
    <source>
        <dbReference type="PIRSR" id="PIRSR639901-1"/>
    </source>
</evidence>
<keyword evidence="8" id="KW-0472">Membrane</keyword>
<dbReference type="GO" id="GO:0009245">
    <property type="term" value="P:lipid A biosynthetic process"/>
    <property type="evidence" value="ECO:0007669"/>
    <property type="project" value="TreeGrafter"/>
</dbReference>
<dbReference type="InterPro" id="IPR039901">
    <property type="entry name" value="Kdotransferase"/>
</dbReference>
<evidence type="ECO:0000256" key="8">
    <source>
        <dbReference type="RuleBase" id="RU365103"/>
    </source>
</evidence>
<evidence type="ECO:0000256" key="2">
    <source>
        <dbReference type="ARBA" id="ARBA00012621"/>
    </source>
</evidence>
<dbReference type="GO" id="GO:0005886">
    <property type="term" value="C:plasma membrane"/>
    <property type="evidence" value="ECO:0007669"/>
    <property type="project" value="UniProtKB-SubCell"/>
</dbReference>
<dbReference type="GO" id="GO:0043842">
    <property type="term" value="F:Kdo transferase activity"/>
    <property type="evidence" value="ECO:0007669"/>
    <property type="project" value="UniProtKB-EC"/>
</dbReference>
<name>A0A9D1J6G8_9BACT</name>
<dbReference type="Gene3D" id="3.40.50.2000">
    <property type="entry name" value="Glycogen Phosphorylase B"/>
    <property type="match status" value="1"/>
</dbReference>
<feature type="transmembrane region" description="Helical" evidence="8">
    <location>
        <begin position="7"/>
        <end position="30"/>
    </location>
</feature>
<reference evidence="10" key="1">
    <citation type="submission" date="2020-10" db="EMBL/GenBank/DDBJ databases">
        <authorList>
            <person name="Gilroy R."/>
        </authorList>
    </citation>
    <scope>NUCLEOTIDE SEQUENCE</scope>
    <source>
        <strain evidence="10">ChiHjej13B12-12457</strain>
    </source>
</reference>
<evidence type="ECO:0000313" key="11">
    <source>
        <dbReference type="Proteomes" id="UP000886744"/>
    </source>
</evidence>
<proteinExistence type="inferred from homology"/>
<evidence type="ECO:0000256" key="1">
    <source>
        <dbReference type="ARBA" id="ARBA00004713"/>
    </source>
</evidence>
<dbReference type="InterPro" id="IPR007507">
    <property type="entry name" value="Glycos_transf_N"/>
</dbReference>
<keyword evidence="4 8" id="KW-0808">Transferase</keyword>
<evidence type="ECO:0000256" key="6">
    <source>
        <dbReference type="ARBA" id="ARBA00049183"/>
    </source>
</evidence>
<dbReference type="Proteomes" id="UP000886744">
    <property type="component" value="Unassembled WGS sequence"/>
</dbReference>
<dbReference type="InterPro" id="IPR038107">
    <property type="entry name" value="Glycos_transf_N_sf"/>
</dbReference>
<dbReference type="SUPFAM" id="SSF53756">
    <property type="entry name" value="UDP-Glycosyltransferase/glycogen phosphorylase"/>
    <property type="match status" value="1"/>
</dbReference>
<feature type="active site" description="Proton acceptor" evidence="7">
    <location>
        <position position="62"/>
    </location>
</feature>